<protein>
    <submittedName>
        <fullName evidence="1">Uncharacterized protein</fullName>
    </submittedName>
</protein>
<comment type="caution">
    <text evidence="1">The sequence shown here is derived from an EMBL/GenBank/DDBJ whole genome shotgun (WGS) entry which is preliminary data.</text>
</comment>
<keyword evidence="2" id="KW-1185">Reference proteome</keyword>
<evidence type="ECO:0000313" key="1">
    <source>
        <dbReference type="EMBL" id="CAH0375165.1"/>
    </source>
</evidence>
<organism evidence="1 2">
    <name type="scientific">Pelagomonas calceolata</name>
    <dbReference type="NCBI Taxonomy" id="35677"/>
    <lineage>
        <taxon>Eukaryota</taxon>
        <taxon>Sar</taxon>
        <taxon>Stramenopiles</taxon>
        <taxon>Ochrophyta</taxon>
        <taxon>Pelagophyceae</taxon>
        <taxon>Pelagomonadales</taxon>
        <taxon>Pelagomonadaceae</taxon>
        <taxon>Pelagomonas</taxon>
    </lineage>
</organism>
<accession>A0A8J2WPH8</accession>
<gene>
    <name evidence="1" type="ORF">PECAL_4P24880</name>
</gene>
<dbReference type="AlphaFoldDB" id="A0A8J2WPH8"/>
<evidence type="ECO:0000313" key="2">
    <source>
        <dbReference type="Proteomes" id="UP000789595"/>
    </source>
</evidence>
<sequence>SSPQISQKAEFTRFQAPLPHQNTIMQRLLVTLCLGAASAFAPQVSTTNSLVRLQANPIDIYSSAAEDCLQEECSVDTVQMLVGQLKTREQELAKKGRIVDYEREAALAGVRTMIHDLEGADAAIPTPSTRARAGPADPNPVVLAVKAAFDLNKANVYVNK</sequence>
<feature type="non-terminal residue" evidence="1">
    <location>
        <position position="1"/>
    </location>
</feature>
<proteinExistence type="predicted"/>
<reference evidence="1" key="1">
    <citation type="submission" date="2021-11" db="EMBL/GenBank/DDBJ databases">
        <authorList>
            <consortium name="Genoscope - CEA"/>
            <person name="William W."/>
        </authorList>
    </citation>
    <scope>NUCLEOTIDE SEQUENCE</scope>
</reference>
<dbReference type="Proteomes" id="UP000789595">
    <property type="component" value="Unassembled WGS sequence"/>
</dbReference>
<dbReference type="EMBL" id="CAKKNE010000004">
    <property type="protein sequence ID" value="CAH0375165.1"/>
    <property type="molecule type" value="Genomic_DNA"/>
</dbReference>
<name>A0A8J2WPH8_9STRA</name>